<evidence type="ECO:0008006" key="3">
    <source>
        <dbReference type="Google" id="ProtNLM"/>
    </source>
</evidence>
<dbReference type="Gene3D" id="3.40.50.150">
    <property type="entry name" value="Vaccinia Virus protein VP39"/>
    <property type="match status" value="1"/>
</dbReference>
<dbReference type="Pfam" id="PF13489">
    <property type="entry name" value="Methyltransf_23"/>
    <property type="match status" value="1"/>
</dbReference>
<dbReference type="Proteomes" id="UP001140513">
    <property type="component" value="Unassembled WGS sequence"/>
</dbReference>
<dbReference type="PANTHER" id="PTHR43591">
    <property type="entry name" value="METHYLTRANSFERASE"/>
    <property type="match status" value="1"/>
</dbReference>
<dbReference type="GeneID" id="80912617"/>
<gene>
    <name evidence="1" type="ORF">N0V89_009087</name>
</gene>
<evidence type="ECO:0000313" key="2">
    <source>
        <dbReference type="Proteomes" id="UP001140513"/>
    </source>
</evidence>
<dbReference type="AlphaFoldDB" id="A0A9W9C965"/>
<sequence length="294" mass="33215">MLQSQTASVTSSILAGHWENGRRYHAYQSGQYMFPDDELEQERLDVKYAAIHLTYGSKIAFAPLQDPQNALDVGTGTGIWAIDFAEEYPGCTVTAVDLSPIQPTWVPPNVKFEIDDAEQDWTWPENHFDYVHLRTMAAAVRDWPRMFRQAYRHTKPGGYIELQEQDYMGVIQSTSRNPGSAFITWCVQQGKAAGRVGVNLRSIPSAMADLLRAAGFVDVQIQEFRCPIGPWAADKQMRNAGLLQLSAVLDGLEGLSLRLLKFYDEGWTKDELDVLLAKVRTELRSRDCHAYWPV</sequence>
<comment type="caution">
    <text evidence="1">The sequence shown here is derived from an EMBL/GenBank/DDBJ whole genome shotgun (WGS) entry which is preliminary data.</text>
</comment>
<dbReference type="InterPro" id="IPR029063">
    <property type="entry name" value="SAM-dependent_MTases_sf"/>
</dbReference>
<dbReference type="GO" id="GO:0008168">
    <property type="term" value="F:methyltransferase activity"/>
    <property type="evidence" value="ECO:0007669"/>
    <property type="project" value="TreeGrafter"/>
</dbReference>
<evidence type="ECO:0000313" key="1">
    <source>
        <dbReference type="EMBL" id="KAJ4350466.1"/>
    </source>
</evidence>
<dbReference type="RefSeq" id="XP_056069396.1">
    <property type="nucleotide sequence ID" value="XM_056217840.1"/>
</dbReference>
<protein>
    <recommendedName>
        <fullName evidence="3">S-adenosyl-L-methionine-dependent methyltransferase</fullName>
    </recommendedName>
</protein>
<accession>A0A9W9C965</accession>
<dbReference type="EMBL" id="JAPEUX010000006">
    <property type="protein sequence ID" value="KAJ4350466.1"/>
    <property type="molecule type" value="Genomic_DNA"/>
</dbReference>
<reference evidence="1" key="1">
    <citation type="submission" date="2022-10" db="EMBL/GenBank/DDBJ databases">
        <title>Tapping the CABI collections for fungal endophytes: first genome assemblies for Collariella, Neodidymelliopsis, Ascochyta clinopodiicola, Didymella pomorum, Didymosphaeria variabile, Neocosmospora piperis and Neocucurbitaria cava.</title>
        <authorList>
            <person name="Hill R."/>
        </authorList>
    </citation>
    <scope>NUCLEOTIDE SEQUENCE</scope>
    <source>
        <strain evidence="1">IMI 356815</strain>
    </source>
</reference>
<dbReference type="SUPFAM" id="SSF53335">
    <property type="entry name" value="S-adenosyl-L-methionine-dependent methyltransferases"/>
    <property type="match status" value="1"/>
</dbReference>
<proteinExistence type="predicted"/>
<organism evidence="1 2">
    <name type="scientific">Didymosphaeria variabile</name>
    <dbReference type="NCBI Taxonomy" id="1932322"/>
    <lineage>
        <taxon>Eukaryota</taxon>
        <taxon>Fungi</taxon>
        <taxon>Dikarya</taxon>
        <taxon>Ascomycota</taxon>
        <taxon>Pezizomycotina</taxon>
        <taxon>Dothideomycetes</taxon>
        <taxon>Pleosporomycetidae</taxon>
        <taxon>Pleosporales</taxon>
        <taxon>Massarineae</taxon>
        <taxon>Didymosphaeriaceae</taxon>
        <taxon>Didymosphaeria</taxon>
    </lineage>
</organism>
<dbReference type="PANTHER" id="PTHR43591:SF10">
    <property type="entry name" value="ABC TRANSMEMBRANE TYPE-1 DOMAIN-CONTAINING PROTEIN-RELATED"/>
    <property type="match status" value="1"/>
</dbReference>
<name>A0A9W9C965_9PLEO</name>
<dbReference type="OrthoDB" id="2013972at2759"/>
<dbReference type="CDD" id="cd02440">
    <property type="entry name" value="AdoMet_MTases"/>
    <property type="match status" value="1"/>
</dbReference>
<keyword evidence="2" id="KW-1185">Reference proteome</keyword>